<sequence>MRSLFVLMTIAVAIGFVVSGLINSLDDRALARSERAAQMRVGVAVAEFARRVGLSQDWVAYCRAETRRKLSTYPKDGSIPLH</sequence>
<protein>
    <submittedName>
        <fullName evidence="1">Uncharacterized protein</fullName>
    </submittedName>
</protein>
<dbReference type="AlphaFoldDB" id="A0A0J6SC97"/>
<evidence type="ECO:0000313" key="2">
    <source>
        <dbReference type="Proteomes" id="UP000035955"/>
    </source>
</evidence>
<gene>
    <name evidence="1" type="ORF">VQ02_26165</name>
</gene>
<dbReference type="Proteomes" id="UP000035955">
    <property type="component" value="Unassembled WGS sequence"/>
</dbReference>
<evidence type="ECO:0000313" key="1">
    <source>
        <dbReference type="EMBL" id="KMO31347.1"/>
    </source>
</evidence>
<dbReference type="OrthoDB" id="7993180at2"/>
<dbReference type="EMBL" id="LABY01000198">
    <property type="protein sequence ID" value="KMO31347.1"/>
    <property type="molecule type" value="Genomic_DNA"/>
</dbReference>
<feature type="non-terminal residue" evidence="1">
    <location>
        <position position="82"/>
    </location>
</feature>
<reference evidence="1 2" key="1">
    <citation type="submission" date="2015-03" db="EMBL/GenBank/DDBJ databases">
        <title>Genome sequencing of Methylobacterium variabile DSM 16961.</title>
        <authorList>
            <person name="Chaudhry V."/>
            <person name="Patil P.B."/>
        </authorList>
    </citation>
    <scope>NUCLEOTIDE SEQUENCE [LARGE SCALE GENOMIC DNA]</scope>
    <source>
        <strain evidence="1 2">DSM 16961</strain>
    </source>
</reference>
<dbReference type="RefSeq" id="WP_048447168.1">
    <property type="nucleotide sequence ID" value="NZ_LABY01000198.1"/>
</dbReference>
<accession>A0A0J6SC97</accession>
<dbReference type="PATRIC" id="fig|298794.3.peg.2902"/>
<name>A0A0J6SC97_9HYPH</name>
<organism evidence="1 2">
    <name type="scientific">Methylobacterium variabile</name>
    <dbReference type="NCBI Taxonomy" id="298794"/>
    <lineage>
        <taxon>Bacteria</taxon>
        <taxon>Pseudomonadati</taxon>
        <taxon>Pseudomonadota</taxon>
        <taxon>Alphaproteobacteria</taxon>
        <taxon>Hyphomicrobiales</taxon>
        <taxon>Methylobacteriaceae</taxon>
        <taxon>Methylobacterium</taxon>
    </lineage>
</organism>
<proteinExistence type="predicted"/>
<keyword evidence="2" id="KW-1185">Reference proteome</keyword>
<comment type="caution">
    <text evidence="1">The sequence shown here is derived from an EMBL/GenBank/DDBJ whole genome shotgun (WGS) entry which is preliminary data.</text>
</comment>